<dbReference type="Gene3D" id="3.30.870.10">
    <property type="entry name" value="Endonuclease Chain A"/>
    <property type="match status" value="2"/>
</dbReference>
<dbReference type="PROSITE" id="PS50035">
    <property type="entry name" value="PLD"/>
    <property type="match status" value="2"/>
</dbReference>
<dbReference type="RefSeq" id="WP_050599417.1">
    <property type="nucleotide sequence ID" value="NZ_JYNE01000017.1"/>
</dbReference>
<evidence type="ECO:0000256" key="1">
    <source>
        <dbReference type="ARBA" id="ARBA00003145"/>
    </source>
</evidence>
<dbReference type="GO" id="GO:0032049">
    <property type="term" value="P:cardiolipin biosynthetic process"/>
    <property type="evidence" value="ECO:0007669"/>
    <property type="project" value="UniProtKB-ARBA"/>
</dbReference>
<dbReference type="EMBL" id="JYNE01000017">
    <property type="protein sequence ID" value="KNH03074.1"/>
    <property type="molecule type" value="Genomic_DNA"/>
</dbReference>
<dbReference type="InterPro" id="IPR025202">
    <property type="entry name" value="PLD-like_dom"/>
</dbReference>
<dbReference type="Pfam" id="PF13091">
    <property type="entry name" value="PLDc_2"/>
    <property type="match status" value="2"/>
</dbReference>
<feature type="domain" description="PLD phosphodiesterase" evidence="6">
    <location>
        <begin position="119"/>
        <end position="146"/>
    </location>
</feature>
<dbReference type="PATRIC" id="fig|1306953.7.peg.2946"/>
<dbReference type="GO" id="GO:0005576">
    <property type="term" value="C:extracellular region"/>
    <property type="evidence" value="ECO:0007669"/>
    <property type="project" value="UniProtKB-SubCell"/>
</dbReference>
<dbReference type="CDD" id="cd09110">
    <property type="entry name" value="PLDc_CLS_1"/>
    <property type="match status" value="1"/>
</dbReference>
<dbReference type="SUPFAM" id="SSF56024">
    <property type="entry name" value="Phospholipase D/nuclease"/>
    <property type="match status" value="2"/>
</dbReference>
<evidence type="ECO:0000256" key="2">
    <source>
        <dbReference type="ARBA" id="ARBA00004613"/>
    </source>
</evidence>
<sequence>MAEASVSETTGVYRDPEPFALEAQGHSLVFYPGGDDRRRALMDLVGSATTTLDICFYIFAEDEVSSELRDALCAAARRGVAVTLILDSFGASASDRFLQPLVDAGGRYFCFSPRIGLRYLIRNHQKMVIADGERALFGGFNIEDDYFAPPEQNGWNDLAIALEGDAVAGLNDWFARLVDWTDDDAPHFRAIRRAVSQWEWRDGEGAVRWLVGGPTRGLSSWARSVTRDLSQARKLDIFMAYFSPPYTLLRRIARVAKTGQARLLMAAKSDNGATLGATRSLYRYLLKRKARIWEFSPCKLHTKLLVLDDAVYLGSANFDMRSLYLNLEIMLRIDDAALAERMREFIAHQIAASEEITPALHAQRSTLFNRIRWGAGWVLVSVLDYTVTRRLNLGI</sequence>
<name>A0A0L1KGT8_9SPHN</name>
<dbReference type="Proteomes" id="UP000037446">
    <property type="component" value="Unassembled WGS sequence"/>
</dbReference>
<dbReference type="PANTHER" id="PTHR21248:SF22">
    <property type="entry name" value="PHOSPHOLIPASE D"/>
    <property type="match status" value="1"/>
</dbReference>
<organism evidence="7 8">
    <name type="scientific">Qipengyuania citrea LAMA 915</name>
    <dbReference type="NCBI Taxonomy" id="1306953"/>
    <lineage>
        <taxon>Bacteria</taxon>
        <taxon>Pseudomonadati</taxon>
        <taxon>Pseudomonadota</taxon>
        <taxon>Alphaproteobacteria</taxon>
        <taxon>Sphingomonadales</taxon>
        <taxon>Erythrobacteraceae</taxon>
        <taxon>Qipengyuania</taxon>
    </lineage>
</organism>
<evidence type="ECO:0000313" key="8">
    <source>
        <dbReference type="Proteomes" id="UP000037446"/>
    </source>
</evidence>
<comment type="caution">
    <text evidence="7">The sequence shown here is derived from an EMBL/GenBank/DDBJ whole genome shotgun (WGS) entry which is preliminary data.</text>
</comment>
<dbReference type="InterPro" id="IPR001736">
    <property type="entry name" value="PLipase_D/transphosphatidylase"/>
</dbReference>
<evidence type="ECO:0000313" key="7">
    <source>
        <dbReference type="EMBL" id="KNH03074.1"/>
    </source>
</evidence>
<dbReference type="PANTHER" id="PTHR21248">
    <property type="entry name" value="CARDIOLIPIN SYNTHASE"/>
    <property type="match status" value="1"/>
</dbReference>
<accession>A0A0L1KGT8</accession>
<feature type="domain" description="PLD phosphodiesterase" evidence="6">
    <location>
        <begin position="300"/>
        <end position="322"/>
    </location>
</feature>
<evidence type="ECO:0000256" key="3">
    <source>
        <dbReference type="ARBA" id="ARBA00018392"/>
    </source>
</evidence>
<dbReference type="SMART" id="SM00155">
    <property type="entry name" value="PLDc"/>
    <property type="match status" value="2"/>
</dbReference>
<keyword evidence="4" id="KW-0964">Secreted</keyword>
<proteinExistence type="predicted"/>
<dbReference type="GO" id="GO:0030572">
    <property type="term" value="F:phosphatidyltransferase activity"/>
    <property type="evidence" value="ECO:0007669"/>
    <property type="project" value="UniProtKB-ARBA"/>
</dbReference>
<gene>
    <name evidence="7" type="ORF">J121_2853</name>
</gene>
<dbReference type="AlphaFoldDB" id="A0A0L1KGT8"/>
<comment type="subcellular location">
    <subcellularLocation>
        <location evidence="2">Secreted</location>
    </subcellularLocation>
</comment>
<dbReference type="STRING" id="1306953.J121_2853"/>
<protein>
    <recommendedName>
        <fullName evidence="3">Phospholipase D</fullName>
    </recommendedName>
    <alternativeName>
        <fullName evidence="5">Choline phosphatase</fullName>
    </alternativeName>
</protein>
<evidence type="ECO:0000259" key="6">
    <source>
        <dbReference type="PROSITE" id="PS50035"/>
    </source>
</evidence>
<evidence type="ECO:0000256" key="4">
    <source>
        <dbReference type="ARBA" id="ARBA00022525"/>
    </source>
</evidence>
<reference evidence="7" key="1">
    <citation type="submission" date="2015-02" db="EMBL/GenBank/DDBJ databases">
        <authorList>
            <person name="Chooi Y.-H."/>
        </authorList>
    </citation>
    <scope>NUCLEOTIDE SEQUENCE [LARGE SCALE GENOMIC DNA]</scope>
    <source>
        <strain evidence="7">LAMA 915</strain>
    </source>
</reference>
<comment type="function">
    <text evidence="1">Could be a virulence factor.</text>
</comment>
<evidence type="ECO:0000256" key="5">
    <source>
        <dbReference type="ARBA" id="ARBA00029594"/>
    </source>
</evidence>
<dbReference type="CDD" id="cd09159">
    <property type="entry name" value="PLDc_ybhO_like_2"/>
    <property type="match status" value="1"/>
</dbReference>